<protein>
    <recommendedName>
        <fullName evidence="4">BHLH domain-containing protein</fullName>
    </recommendedName>
</protein>
<evidence type="ECO:0000256" key="1">
    <source>
        <dbReference type="SAM" id="MobiDB-lite"/>
    </source>
</evidence>
<dbReference type="EMBL" id="QEAP01000060">
    <property type="protein sequence ID" value="TPX76035.1"/>
    <property type="molecule type" value="Genomic_DNA"/>
</dbReference>
<keyword evidence="3" id="KW-1185">Reference proteome</keyword>
<dbReference type="OrthoDB" id="19261at2759"/>
<organism evidence="2 3">
    <name type="scientific">Chytriomyces confervae</name>
    <dbReference type="NCBI Taxonomy" id="246404"/>
    <lineage>
        <taxon>Eukaryota</taxon>
        <taxon>Fungi</taxon>
        <taxon>Fungi incertae sedis</taxon>
        <taxon>Chytridiomycota</taxon>
        <taxon>Chytridiomycota incertae sedis</taxon>
        <taxon>Chytridiomycetes</taxon>
        <taxon>Chytridiales</taxon>
        <taxon>Chytriomycetaceae</taxon>
        <taxon>Chytriomyces</taxon>
    </lineage>
</organism>
<feature type="region of interest" description="Disordered" evidence="1">
    <location>
        <begin position="144"/>
        <end position="176"/>
    </location>
</feature>
<feature type="region of interest" description="Disordered" evidence="1">
    <location>
        <begin position="19"/>
        <end position="43"/>
    </location>
</feature>
<feature type="region of interest" description="Disordered" evidence="1">
    <location>
        <begin position="468"/>
        <end position="514"/>
    </location>
</feature>
<name>A0A507FK77_9FUNG</name>
<comment type="caution">
    <text evidence="2">The sequence shown here is derived from an EMBL/GenBank/DDBJ whole genome shotgun (WGS) entry which is preliminary data.</text>
</comment>
<dbReference type="STRING" id="246404.A0A507FK77"/>
<proteinExistence type="predicted"/>
<dbReference type="InterPro" id="IPR045266">
    <property type="entry name" value="DOH_DOMON"/>
</dbReference>
<reference evidence="2 3" key="1">
    <citation type="journal article" date="2019" name="Sci. Rep.">
        <title>Comparative genomics of chytrid fungi reveal insights into the obligate biotrophic and pathogenic lifestyle of Synchytrium endobioticum.</title>
        <authorList>
            <person name="van de Vossenberg B.T.L.H."/>
            <person name="Warris S."/>
            <person name="Nguyen H.D.T."/>
            <person name="van Gent-Pelzer M.P.E."/>
            <person name="Joly D.L."/>
            <person name="van de Geest H.C."/>
            <person name="Bonants P.J.M."/>
            <person name="Smith D.S."/>
            <person name="Levesque C.A."/>
            <person name="van der Lee T.A.J."/>
        </authorList>
    </citation>
    <scope>NUCLEOTIDE SEQUENCE [LARGE SCALE GENOMIC DNA]</scope>
    <source>
        <strain evidence="2 3">CBS 675.73</strain>
    </source>
</reference>
<dbReference type="CDD" id="cd09631">
    <property type="entry name" value="DOMON_DOH"/>
    <property type="match status" value="1"/>
</dbReference>
<sequence>MPPQTFHQQLPPVIRVMRSGVSPDLDTGCSPTPSPIPSPSLKSFKSEHVQNTFANYSTQLPPLRALLSQQQQQLQISMAQKSCGTLPVMDELPSFSVNDSYPATNDAESLPGLPSLFSFPAAAPAISAPLAAVALQQLESHIPSPLPSLKRTSPEPVSTNAPPPPPGPRKRGRKSKQDLLNRVALTPEQKKANHMVAEQRRRALVRSSLHELSMLVGMKPPIEGDGSSVGSADGSSRVEILEGGKMFVEGLLRRNAALRELLLGQHLPTIHTTIDMQAALLLLATVLAPAMAAVIAAGSTGITFNGQDNGDGTTSLAIRVPATANAQWVGIGFSATGSAMSSDQLHIVWYSGSSFIVSDRTGSRDNGNLNQLSLVSGTIDGSGNWDVVFKRTSSRLPFGPGSEGDLFWAMATGVSLTATDPTTSLPFHNGGYGNLRGALIEPVPVQAAPPASAEAPVVAPASSLPPPAVPTDMPASSLIASSSASSSTDTFSTAAPVETPAESESDEAATQSDESAASLAAIPQFVGNPSPAPLYVGSALRRSFSVAVAVSVLALFV</sequence>
<dbReference type="AlphaFoldDB" id="A0A507FK77"/>
<evidence type="ECO:0000313" key="2">
    <source>
        <dbReference type="EMBL" id="TPX76035.1"/>
    </source>
</evidence>
<dbReference type="Gene3D" id="2.60.40.1210">
    <property type="entry name" value="Cellobiose dehydrogenase, cytochrome domain"/>
    <property type="match status" value="1"/>
</dbReference>
<evidence type="ECO:0008006" key="4">
    <source>
        <dbReference type="Google" id="ProtNLM"/>
    </source>
</evidence>
<accession>A0A507FK77</accession>
<dbReference type="Proteomes" id="UP000320333">
    <property type="component" value="Unassembled WGS sequence"/>
</dbReference>
<feature type="compositionally biased region" description="Low complexity" evidence="1">
    <location>
        <begin position="475"/>
        <end position="495"/>
    </location>
</feature>
<dbReference type="SUPFAM" id="SSF49344">
    <property type="entry name" value="CBD9-like"/>
    <property type="match status" value="1"/>
</dbReference>
<gene>
    <name evidence="2" type="ORF">CcCBS67573_g02690</name>
</gene>
<evidence type="ECO:0000313" key="3">
    <source>
        <dbReference type="Proteomes" id="UP000320333"/>
    </source>
</evidence>